<keyword evidence="4 6" id="KW-0472">Membrane</keyword>
<evidence type="ECO:0000313" key="8">
    <source>
        <dbReference type="Proteomes" id="UP000189941"/>
    </source>
</evidence>
<evidence type="ECO:0000256" key="2">
    <source>
        <dbReference type="ARBA" id="ARBA00022692"/>
    </source>
</evidence>
<feature type="transmembrane region" description="Helical" evidence="6">
    <location>
        <begin position="57"/>
        <end position="77"/>
    </location>
</feature>
<accession>A0A1T4KAG5</accession>
<reference evidence="8" key="1">
    <citation type="submission" date="2017-02" db="EMBL/GenBank/DDBJ databases">
        <authorList>
            <person name="Varghese N."/>
            <person name="Submissions S."/>
        </authorList>
    </citation>
    <scope>NUCLEOTIDE SEQUENCE [LARGE SCALE GENOMIC DNA]</scope>
    <source>
        <strain evidence="8">DSM 15739</strain>
    </source>
</reference>
<dbReference type="Proteomes" id="UP000189941">
    <property type="component" value="Unassembled WGS sequence"/>
</dbReference>
<keyword evidence="3 6" id="KW-1133">Transmembrane helix</keyword>
<keyword evidence="8" id="KW-1185">Reference proteome</keyword>
<evidence type="ECO:0000256" key="5">
    <source>
        <dbReference type="SAM" id="MobiDB-lite"/>
    </source>
</evidence>
<organism evidence="7 8">
    <name type="scientific">Globicatella sulfidifaciens DSM 15739</name>
    <dbReference type="NCBI Taxonomy" id="1121925"/>
    <lineage>
        <taxon>Bacteria</taxon>
        <taxon>Bacillati</taxon>
        <taxon>Bacillota</taxon>
        <taxon>Bacilli</taxon>
        <taxon>Lactobacillales</taxon>
        <taxon>Aerococcaceae</taxon>
        <taxon>Globicatella</taxon>
    </lineage>
</organism>
<feature type="compositionally biased region" description="Basic and acidic residues" evidence="5">
    <location>
        <begin position="1"/>
        <end position="17"/>
    </location>
</feature>
<dbReference type="EMBL" id="FUWO01000004">
    <property type="protein sequence ID" value="SJZ39313.1"/>
    <property type="molecule type" value="Genomic_DNA"/>
</dbReference>
<keyword evidence="2 6" id="KW-0812">Transmembrane</keyword>
<evidence type="ECO:0008006" key="9">
    <source>
        <dbReference type="Google" id="ProtNLM"/>
    </source>
</evidence>
<evidence type="ECO:0000256" key="4">
    <source>
        <dbReference type="ARBA" id="ARBA00023136"/>
    </source>
</evidence>
<name>A0A1T4KAG5_9LACT</name>
<evidence type="ECO:0000256" key="3">
    <source>
        <dbReference type="ARBA" id="ARBA00022989"/>
    </source>
</evidence>
<proteinExistence type="predicted"/>
<dbReference type="PANTHER" id="PTHR30168:SF0">
    <property type="entry name" value="INNER MEMBRANE PROTEIN"/>
    <property type="match status" value="1"/>
</dbReference>
<sequence>MKWEDVRKSKNVQDRRNQSRGSSFPGTSGSRGRSSGGGLGGGLIWLLLSRTSGKMKLILLALFLFLTFLGSGGLGNLNNSTIYNRDIIPSEEVSVDNSINSTNTDSQTLNASDDEVQFFQAVLATTEDYWHSMFDSMGKTYREPSLVIYTDSISTGGCGVGSTQAGPFYCPADETVYIDLQFYRDLTTKYNAPGDFAMAYVIAHEVGHHVQKLVGTMDDYNSVRQRMSTKQANDLTVRLELQADYYAGAWADYVKQEGLLEMGDIEEALQAAHSVGDDTLQKEAYGYVVPDSFTHGSSEQRRTWFLRGFEYADFQHGDTFNTDI</sequence>
<feature type="compositionally biased region" description="Low complexity" evidence="5">
    <location>
        <begin position="19"/>
        <end position="33"/>
    </location>
</feature>
<dbReference type="OrthoDB" id="9774900at2"/>
<protein>
    <recommendedName>
        <fullName evidence="9">Neutral zinc metallopeptidase</fullName>
    </recommendedName>
</protein>
<dbReference type="GO" id="GO:0016020">
    <property type="term" value="C:membrane"/>
    <property type="evidence" value="ECO:0007669"/>
    <property type="project" value="UniProtKB-SubCell"/>
</dbReference>
<dbReference type="PANTHER" id="PTHR30168">
    <property type="entry name" value="PUTATIVE MEMBRANE PROTEIN YPFJ"/>
    <property type="match status" value="1"/>
</dbReference>
<evidence type="ECO:0000313" key="7">
    <source>
        <dbReference type="EMBL" id="SJZ39313.1"/>
    </source>
</evidence>
<dbReference type="Pfam" id="PF04228">
    <property type="entry name" value="Zn_peptidase"/>
    <property type="match status" value="1"/>
</dbReference>
<dbReference type="InterPro" id="IPR007343">
    <property type="entry name" value="Uncharacterised_pept_Zn_put"/>
</dbReference>
<dbReference type="RefSeq" id="WP_078755456.1">
    <property type="nucleotide sequence ID" value="NZ_FUWO01000004.1"/>
</dbReference>
<evidence type="ECO:0000256" key="6">
    <source>
        <dbReference type="SAM" id="Phobius"/>
    </source>
</evidence>
<dbReference type="STRING" id="1121925.SAMN02746011_00634"/>
<dbReference type="AlphaFoldDB" id="A0A1T4KAG5"/>
<comment type="subcellular location">
    <subcellularLocation>
        <location evidence="1">Membrane</location>
        <topology evidence="1">Single-pass membrane protein</topology>
    </subcellularLocation>
</comment>
<evidence type="ECO:0000256" key="1">
    <source>
        <dbReference type="ARBA" id="ARBA00004167"/>
    </source>
</evidence>
<feature type="region of interest" description="Disordered" evidence="5">
    <location>
        <begin position="1"/>
        <end position="36"/>
    </location>
</feature>
<gene>
    <name evidence="7" type="ORF">SAMN02746011_00634</name>
</gene>